<gene>
    <name evidence="1" type="ORF">SAMN05421811_12376</name>
</gene>
<sequence>MADIGEALVTKHLIDKGAPPTDETLEAIVDQAILPAVGFGPRA</sequence>
<reference evidence="1 2" key="1">
    <citation type="submission" date="2016-10" db="EMBL/GenBank/DDBJ databases">
        <authorList>
            <person name="de Groot N.N."/>
        </authorList>
    </citation>
    <scope>NUCLEOTIDE SEQUENCE [LARGE SCALE GENOMIC DNA]</scope>
    <source>
        <strain evidence="1 2">CGMCC 4.5598</strain>
    </source>
</reference>
<organism evidence="1 2">
    <name type="scientific">Nonomuraea wenchangensis</name>
    <dbReference type="NCBI Taxonomy" id="568860"/>
    <lineage>
        <taxon>Bacteria</taxon>
        <taxon>Bacillati</taxon>
        <taxon>Actinomycetota</taxon>
        <taxon>Actinomycetes</taxon>
        <taxon>Streptosporangiales</taxon>
        <taxon>Streptosporangiaceae</taxon>
        <taxon>Nonomuraea</taxon>
    </lineage>
</organism>
<protein>
    <submittedName>
        <fullName evidence="1">Uncharacterized protein</fullName>
    </submittedName>
</protein>
<keyword evidence="2" id="KW-1185">Reference proteome</keyword>
<accession>A0A1I0LRB6</accession>
<evidence type="ECO:0000313" key="1">
    <source>
        <dbReference type="EMBL" id="SEU44567.1"/>
    </source>
</evidence>
<evidence type="ECO:0000313" key="2">
    <source>
        <dbReference type="Proteomes" id="UP000199361"/>
    </source>
</evidence>
<name>A0A1I0LRB6_9ACTN</name>
<dbReference type="Proteomes" id="UP000199361">
    <property type="component" value="Unassembled WGS sequence"/>
</dbReference>
<proteinExistence type="predicted"/>
<dbReference type="EMBL" id="FOHX01000023">
    <property type="protein sequence ID" value="SEU44567.1"/>
    <property type="molecule type" value="Genomic_DNA"/>
</dbReference>
<dbReference type="RefSeq" id="WP_281249691.1">
    <property type="nucleotide sequence ID" value="NZ_FOHX01000023.1"/>
</dbReference>
<dbReference type="AlphaFoldDB" id="A0A1I0LRB6"/>